<gene>
    <name evidence="1" type="ORF">DRF75_02020</name>
</gene>
<dbReference type="Proteomes" id="UP000293377">
    <property type="component" value="Unassembled WGS sequence"/>
</dbReference>
<evidence type="ECO:0000313" key="1">
    <source>
        <dbReference type="EMBL" id="RZB12866.1"/>
    </source>
</evidence>
<name>A0A4Q6I828_9RICK</name>
<dbReference type="EMBL" id="QOHL01000006">
    <property type="protein sequence ID" value="RZB12866.1"/>
    <property type="molecule type" value="Genomic_DNA"/>
</dbReference>
<organism evidence="1 2">
    <name type="scientific">Ehrlichia minasensis</name>
    <dbReference type="NCBI Taxonomy" id="1242993"/>
    <lineage>
        <taxon>Bacteria</taxon>
        <taxon>Pseudomonadati</taxon>
        <taxon>Pseudomonadota</taxon>
        <taxon>Alphaproteobacteria</taxon>
        <taxon>Rickettsiales</taxon>
        <taxon>Anaplasmataceae</taxon>
        <taxon>Ehrlichia</taxon>
    </lineage>
</organism>
<dbReference type="RefSeq" id="WP_129992564.1">
    <property type="nucleotide sequence ID" value="NZ_QOHL01000006.1"/>
</dbReference>
<accession>A0A4Q6I828</accession>
<evidence type="ECO:0000313" key="2">
    <source>
        <dbReference type="Proteomes" id="UP000293377"/>
    </source>
</evidence>
<keyword evidence="2" id="KW-1185">Reference proteome</keyword>
<comment type="caution">
    <text evidence="1">The sequence shown here is derived from an EMBL/GenBank/DDBJ whole genome shotgun (WGS) entry which is preliminary data.</text>
</comment>
<sequence length="192" mass="21656">MVLDFNEYQNEYQNESQNDCQIDFLIQQNCHSNVDIYHGTLHINGDEGKYYASASIVNDLTGDKGTVNILNHGTKGIYGNVSSKCDLEITLEHYDPTSSSNTITSINKSFIVSILGNLQDCLLIDSHNPLLMDPLKVEQINKEPIITVLVHDGINTKEIRDSFFNEKYENKEHKAGGCTYIYSRGKVETKCE</sequence>
<protein>
    <submittedName>
        <fullName evidence="1">Uncharacterized protein</fullName>
    </submittedName>
</protein>
<dbReference type="AlphaFoldDB" id="A0A4Q6I828"/>
<proteinExistence type="predicted"/>
<reference evidence="1 2" key="1">
    <citation type="submission" date="2018-06" db="EMBL/GenBank/DDBJ databases">
        <title>Complete Genome Sequence of Ehrlichia minasensis Isolated From Cattle.</title>
        <authorList>
            <person name="Aguiar D.M."/>
            <person name="Araujo J.P.A.Jr."/>
            <person name="Nakazato L."/>
            <person name="Bard E."/>
            <person name="Cabezas-Cruz A."/>
        </authorList>
    </citation>
    <scope>NUCLEOTIDE SEQUENCE [LARGE SCALE GENOMIC DNA]</scope>
    <source>
        <strain evidence="1 2">B11</strain>
    </source>
</reference>